<keyword evidence="4 9" id="KW-0349">Heme</keyword>
<dbReference type="PANTHER" id="PTHR24291:SF189">
    <property type="entry name" value="CYTOCHROME P450 4C3-RELATED"/>
    <property type="match status" value="1"/>
</dbReference>
<dbReference type="PANTHER" id="PTHR24291">
    <property type="entry name" value="CYTOCHROME P450 FAMILY 4"/>
    <property type="match status" value="1"/>
</dbReference>
<keyword evidence="10" id="KW-1133">Transmembrane helix</keyword>
<evidence type="ECO:0000256" key="6">
    <source>
        <dbReference type="ARBA" id="ARBA00023004"/>
    </source>
</evidence>
<dbReference type="Proteomes" id="UP000694941">
    <property type="component" value="Unplaced"/>
</dbReference>
<dbReference type="PRINTS" id="PR00463">
    <property type="entry name" value="EP450I"/>
</dbReference>
<evidence type="ECO:0000313" key="12">
    <source>
        <dbReference type="RefSeq" id="XP_022249542.1"/>
    </source>
</evidence>
<keyword evidence="6 9" id="KW-0408">Iron</keyword>
<keyword evidence="8 10" id="KW-0472">Membrane</keyword>
<evidence type="ECO:0000256" key="8">
    <source>
        <dbReference type="ARBA" id="ARBA00023136"/>
    </source>
</evidence>
<accession>A0ABM1T0Y6</accession>
<evidence type="ECO:0000256" key="1">
    <source>
        <dbReference type="ARBA" id="ARBA00001971"/>
    </source>
</evidence>
<keyword evidence="11" id="KW-1185">Reference proteome</keyword>
<keyword evidence="10" id="KW-0812">Transmembrane</keyword>
<keyword evidence="7 9" id="KW-0503">Monooxygenase</keyword>
<comment type="cofactor">
    <cofactor evidence="1">
        <name>heme</name>
        <dbReference type="ChEBI" id="CHEBI:30413"/>
    </cofactor>
</comment>
<dbReference type="InterPro" id="IPR001128">
    <property type="entry name" value="Cyt_P450"/>
</dbReference>
<evidence type="ECO:0000256" key="9">
    <source>
        <dbReference type="RuleBase" id="RU000461"/>
    </source>
</evidence>
<name>A0ABM1T0Y6_LIMPO</name>
<dbReference type="InterPro" id="IPR017972">
    <property type="entry name" value="Cyt_P450_CS"/>
</dbReference>
<comment type="subcellular location">
    <subcellularLocation>
        <location evidence="2">Endoplasmic reticulum membrane</location>
    </subcellularLocation>
</comment>
<dbReference type="InterPro" id="IPR036396">
    <property type="entry name" value="Cyt_P450_sf"/>
</dbReference>
<keyword evidence="9" id="KW-0479">Metal-binding</keyword>
<evidence type="ECO:0000256" key="5">
    <source>
        <dbReference type="ARBA" id="ARBA00022824"/>
    </source>
</evidence>
<keyword evidence="5" id="KW-0256">Endoplasmic reticulum</keyword>
<dbReference type="PROSITE" id="PS00086">
    <property type="entry name" value="CYTOCHROME_P450"/>
    <property type="match status" value="1"/>
</dbReference>
<sequence>MDAISRPYPYLRSFSVNLTEWPATTFLLGVFISLAFIKILAILIRRQKLARFINKIPGITPINPFLGNVAIISQIFDSTDKIRVMFFQILCGFSHMFDKERIFRFWIGIQPIVAFYKPETVEVILSSPTILEKSDEYVLLHPWLGSGLLTSSGNKWRARRKMVTPAFHFRILEDFIVVFNEQSQILVEKLRQVQNHKWVNMVNYVTLCTLDAICESAMGIQIHAQKNIESPYVQAIYEVAEMFMARLIRPWLWPGLLFALSPYGRRFHKSLKELHDFTRKVILNRKVHILNAQKTNEDDFAPDNGIGSLKRPQAFLDLLINHHLNDPSLTLEDIREEVDTFMFEGHDTTAMGISWTLYLIGLNPAVQKKVQDELDSIFGNDTERPITTDDIKKMKYLECAIKESLRLFPSVPFIGRVLKEDFVVNGYHIPKGTSCFLLIFMLHRDPEIFPNPEVYDPDRFLPENVAGRHPYAYVPFSAGPRNCIGQRYALMEEKVIIADIFRNFNVTSLDPRDKIQLIAEMVIRPKEGLRMKITPRIRE</sequence>
<dbReference type="Pfam" id="PF00067">
    <property type="entry name" value="p450"/>
    <property type="match status" value="1"/>
</dbReference>
<dbReference type="RefSeq" id="XP_022249542.1">
    <property type="nucleotide sequence ID" value="XM_022393834.1"/>
</dbReference>
<proteinExistence type="inferred from homology"/>
<dbReference type="PRINTS" id="PR00385">
    <property type="entry name" value="P450"/>
</dbReference>
<evidence type="ECO:0000256" key="4">
    <source>
        <dbReference type="ARBA" id="ARBA00022617"/>
    </source>
</evidence>
<dbReference type="GeneID" id="106465510"/>
<dbReference type="SUPFAM" id="SSF48264">
    <property type="entry name" value="Cytochrome P450"/>
    <property type="match status" value="1"/>
</dbReference>
<evidence type="ECO:0000256" key="3">
    <source>
        <dbReference type="ARBA" id="ARBA00010617"/>
    </source>
</evidence>
<gene>
    <name evidence="12" type="primary">LOC106465510</name>
</gene>
<evidence type="ECO:0000256" key="2">
    <source>
        <dbReference type="ARBA" id="ARBA00004586"/>
    </source>
</evidence>
<organism evidence="11 12">
    <name type="scientific">Limulus polyphemus</name>
    <name type="common">Atlantic horseshoe crab</name>
    <dbReference type="NCBI Taxonomy" id="6850"/>
    <lineage>
        <taxon>Eukaryota</taxon>
        <taxon>Metazoa</taxon>
        <taxon>Ecdysozoa</taxon>
        <taxon>Arthropoda</taxon>
        <taxon>Chelicerata</taxon>
        <taxon>Merostomata</taxon>
        <taxon>Xiphosura</taxon>
        <taxon>Limulidae</taxon>
        <taxon>Limulus</taxon>
    </lineage>
</organism>
<dbReference type="InterPro" id="IPR002401">
    <property type="entry name" value="Cyt_P450_E_grp-I"/>
</dbReference>
<comment type="similarity">
    <text evidence="3 9">Belongs to the cytochrome P450 family.</text>
</comment>
<dbReference type="Gene3D" id="1.10.630.10">
    <property type="entry name" value="Cytochrome P450"/>
    <property type="match status" value="1"/>
</dbReference>
<protein>
    <submittedName>
        <fullName evidence="12">Cytochrome P450 4c3-like isoform X1</fullName>
    </submittedName>
</protein>
<feature type="transmembrane region" description="Helical" evidence="10">
    <location>
        <begin position="21"/>
        <end position="44"/>
    </location>
</feature>
<reference evidence="12" key="1">
    <citation type="submission" date="2025-08" db="UniProtKB">
        <authorList>
            <consortium name="RefSeq"/>
        </authorList>
    </citation>
    <scope>IDENTIFICATION</scope>
    <source>
        <tissue evidence="12">Muscle</tissue>
    </source>
</reference>
<evidence type="ECO:0000313" key="11">
    <source>
        <dbReference type="Proteomes" id="UP000694941"/>
    </source>
</evidence>
<keyword evidence="9" id="KW-0560">Oxidoreductase</keyword>
<evidence type="ECO:0000256" key="10">
    <source>
        <dbReference type="SAM" id="Phobius"/>
    </source>
</evidence>
<dbReference type="InterPro" id="IPR050196">
    <property type="entry name" value="Cytochrome_P450_Monoox"/>
</dbReference>
<evidence type="ECO:0000256" key="7">
    <source>
        <dbReference type="ARBA" id="ARBA00023033"/>
    </source>
</evidence>